<feature type="signal peptide" evidence="1">
    <location>
        <begin position="1"/>
        <end position="21"/>
    </location>
</feature>
<reference evidence="3" key="1">
    <citation type="journal article" date="2019" name="Int. J. Syst. Evol. Microbiol.">
        <title>The Global Catalogue of Microorganisms (GCM) 10K type strain sequencing project: providing services to taxonomists for standard genome sequencing and annotation.</title>
        <authorList>
            <consortium name="The Broad Institute Genomics Platform"/>
            <consortium name="The Broad Institute Genome Sequencing Center for Infectious Disease"/>
            <person name="Wu L."/>
            <person name="Ma J."/>
        </authorList>
    </citation>
    <scope>NUCLEOTIDE SEQUENCE [LARGE SCALE GENOMIC DNA]</scope>
    <source>
        <strain evidence="3">NBRC 104970</strain>
    </source>
</reference>
<gene>
    <name evidence="2" type="ORF">GCM10007860_13060</name>
</gene>
<accession>A0ABQ6BSH4</accession>
<protein>
    <recommendedName>
        <fullName evidence="4">Lysozyme inhibitor LprI N-terminal domain-containing protein</fullName>
    </recommendedName>
</protein>
<dbReference type="RefSeq" id="WP_018746580.1">
    <property type="nucleotide sequence ID" value="NZ_BSOZ01000014.1"/>
</dbReference>
<sequence>MSRLLQSFCWAIFLIAGPLSAAECLKPEYESFKGDDHAYGKAVDAYLLCDQAAPAQTESMPPELETPSPITLADLDAMLRADCKEEIRTWSERLKRDMIASWSDQRSYTTWLQEGGLTRLRSILRESGVLSDADVEVLIKGCDQAIREELKAS</sequence>
<evidence type="ECO:0000313" key="3">
    <source>
        <dbReference type="Proteomes" id="UP001156836"/>
    </source>
</evidence>
<organism evidence="2 3">
    <name type="scientific">Chitiniphilus shinanonensis</name>
    <dbReference type="NCBI Taxonomy" id="553088"/>
    <lineage>
        <taxon>Bacteria</taxon>
        <taxon>Pseudomonadati</taxon>
        <taxon>Pseudomonadota</taxon>
        <taxon>Betaproteobacteria</taxon>
        <taxon>Neisseriales</taxon>
        <taxon>Chitinibacteraceae</taxon>
        <taxon>Chitiniphilus</taxon>
    </lineage>
</organism>
<dbReference type="EMBL" id="BSOZ01000014">
    <property type="protein sequence ID" value="GLS04160.1"/>
    <property type="molecule type" value="Genomic_DNA"/>
</dbReference>
<keyword evidence="3" id="KW-1185">Reference proteome</keyword>
<evidence type="ECO:0008006" key="4">
    <source>
        <dbReference type="Google" id="ProtNLM"/>
    </source>
</evidence>
<proteinExistence type="predicted"/>
<feature type="chain" id="PRO_5045556218" description="Lysozyme inhibitor LprI N-terminal domain-containing protein" evidence="1">
    <location>
        <begin position="22"/>
        <end position="153"/>
    </location>
</feature>
<name>A0ABQ6BSH4_9NEIS</name>
<keyword evidence="1" id="KW-0732">Signal</keyword>
<comment type="caution">
    <text evidence="2">The sequence shown here is derived from an EMBL/GenBank/DDBJ whole genome shotgun (WGS) entry which is preliminary data.</text>
</comment>
<dbReference type="Proteomes" id="UP001156836">
    <property type="component" value="Unassembled WGS sequence"/>
</dbReference>
<evidence type="ECO:0000313" key="2">
    <source>
        <dbReference type="EMBL" id="GLS04160.1"/>
    </source>
</evidence>
<evidence type="ECO:0000256" key="1">
    <source>
        <dbReference type="SAM" id="SignalP"/>
    </source>
</evidence>